<dbReference type="AlphaFoldDB" id="A0A4Y2IWW2"/>
<dbReference type="EMBL" id="BGPR01002940">
    <property type="protein sequence ID" value="GBM81356.1"/>
    <property type="molecule type" value="Genomic_DNA"/>
</dbReference>
<name>A0A4Y2IWW2_ARAVE</name>
<organism evidence="1 2">
    <name type="scientific">Araneus ventricosus</name>
    <name type="common">Orbweaver spider</name>
    <name type="synonym">Epeira ventricosa</name>
    <dbReference type="NCBI Taxonomy" id="182803"/>
    <lineage>
        <taxon>Eukaryota</taxon>
        <taxon>Metazoa</taxon>
        <taxon>Ecdysozoa</taxon>
        <taxon>Arthropoda</taxon>
        <taxon>Chelicerata</taxon>
        <taxon>Arachnida</taxon>
        <taxon>Araneae</taxon>
        <taxon>Araneomorphae</taxon>
        <taxon>Entelegynae</taxon>
        <taxon>Araneoidea</taxon>
        <taxon>Araneidae</taxon>
        <taxon>Araneus</taxon>
    </lineage>
</organism>
<evidence type="ECO:0000313" key="2">
    <source>
        <dbReference type="Proteomes" id="UP000499080"/>
    </source>
</evidence>
<keyword evidence="2" id="KW-1185">Reference proteome</keyword>
<accession>A0A4Y2IWW2</accession>
<reference evidence="1 2" key="1">
    <citation type="journal article" date="2019" name="Sci. Rep.">
        <title>Orb-weaving spider Araneus ventricosus genome elucidates the spidroin gene catalogue.</title>
        <authorList>
            <person name="Kono N."/>
            <person name="Nakamura H."/>
            <person name="Ohtoshi R."/>
            <person name="Moran D.A.P."/>
            <person name="Shinohara A."/>
            <person name="Yoshida Y."/>
            <person name="Fujiwara M."/>
            <person name="Mori M."/>
            <person name="Tomita M."/>
            <person name="Arakawa K."/>
        </authorList>
    </citation>
    <scope>NUCLEOTIDE SEQUENCE [LARGE SCALE GENOMIC DNA]</scope>
</reference>
<protein>
    <submittedName>
        <fullName evidence="1">Uncharacterized protein</fullName>
    </submittedName>
</protein>
<proteinExistence type="predicted"/>
<dbReference type="Proteomes" id="UP000499080">
    <property type="component" value="Unassembled WGS sequence"/>
</dbReference>
<sequence>MALAPLKPNQPTFLPSRVGEGALHEKLSPLCLLPASHGQQITPHVLAVHGIPIDGWYISVPGVSIGWYLSHLADLLKGIKRKSHSLGLGVKGGQRSWR</sequence>
<gene>
    <name evidence="1" type="ORF">AVEN_50816_1</name>
</gene>
<evidence type="ECO:0000313" key="1">
    <source>
        <dbReference type="EMBL" id="GBM81356.1"/>
    </source>
</evidence>
<comment type="caution">
    <text evidence="1">The sequence shown here is derived from an EMBL/GenBank/DDBJ whole genome shotgun (WGS) entry which is preliminary data.</text>
</comment>